<gene>
    <name evidence="2" type="ORF">B0F90DRAFT_1715876</name>
</gene>
<feature type="transmembrane region" description="Helical" evidence="1">
    <location>
        <begin position="45"/>
        <end position="64"/>
    </location>
</feature>
<feature type="transmembrane region" description="Helical" evidence="1">
    <location>
        <begin position="6"/>
        <end position="24"/>
    </location>
</feature>
<keyword evidence="3" id="KW-1185">Reference proteome</keyword>
<name>A0AAD4M4P7_9AGAM</name>
<reference evidence="2" key="1">
    <citation type="journal article" date="2022" name="New Phytol.">
        <title>Evolutionary transition to the ectomycorrhizal habit in the genomes of a hyperdiverse lineage of mushroom-forming fungi.</title>
        <authorList>
            <person name="Looney B."/>
            <person name="Miyauchi S."/>
            <person name="Morin E."/>
            <person name="Drula E."/>
            <person name="Courty P.E."/>
            <person name="Kohler A."/>
            <person name="Kuo A."/>
            <person name="LaButti K."/>
            <person name="Pangilinan J."/>
            <person name="Lipzen A."/>
            <person name="Riley R."/>
            <person name="Andreopoulos W."/>
            <person name="He G."/>
            <person name="Johnson J."/>
            <person name="Nolan M."/>
            <person name="Tritt A."/>
            <person name="Barry K.W."/>
            <person name="Grigoriev I.V."/>
            <person name="Nagy L.G."/>
            <person name="Hibbett D."/>
            <person name="Henrissat B."/>
            <person name="Matheny P.B."/>
            <person name="Labbe J."/>
            <person name="Martin F.M."/>
        </authorList>
    </citation>
    <scope>NUCLEOTIDE SEQUENCE</scope>
    <source>
        <strain evidence="2">BPL690</strain>
    </source>
</reference>
<feature type="non-terminal residue" evidence="2">
    <location>
        <position position="1"/>
    </location>
</feature>
<evidence type="ECO:0000313" key="2">
    <source>
        <dbReference type="EMBL" id="KAI0301854.1"/>
    </source>
</evidence>
<dbReference type="Proteomes" id="UP001203297">
    <property type="component" value="Unassembled WGS sequence"/>
</dbReference>
<comment type="caution">
    <text evidence="2">The sequence shown here is derived from an EMBL/GenBank/DDBJ whole genome shotgun (WGS) entry which is preliminary data.</text>
</comment>
<proteinExistence type="predicted"/>
<protein>
    <submittedName>
        <fullName evidence="2">Uncharacterized protein</fullName>
    </submittedName>
</protein>
<evidence type="ECO:0000256" key="1">
    <source>
        <dbReference type="SAM" id="Phobius"/>
    </source>
</evidence>
<keyword evidence="1" id="KW-0812">Transmembrane</keyword>
<dbReference type="EMBL" id="WTXG01000012">
    <property type="protein sequence ID" value="KAI0301854.1"/>
    <property type="molecule type" value="Genomic_DNA"/>
</dbReference>
<keyword evidence="1" id="KW-1133">Transmembrane helix</keyword>
<feature type="non-terminal residue" evidence="2">
    <location>
        <position position="76"/>
    </location>
</feature>
<accession>A0AAD4M4P7</accession>
<organism evidence="2 3">
    <name type="scientific">Multifurca ochricompacta</name>
    <dbReference type="NCBI Taxonomy" id="376703"/>
    <lineage>
        <taxon>Eukaryota</taxon>
        <taxon>Fungi</taxon>
        <taxon>Dikarya</taxon>
        <taxon>Basidiomycota</taxon>
        <taxon>Agaricomycotina</taxon>
        <taxon>Agaricomycetes</taxon>
        <taxon>Russulales</taxon>
        <taxon>Russulaceae</taxon>
        <taxon>Multifurca</taxon>
    </lineage>
</organism>
<evidence type="ECO:0000313" key="3">
    <source>
        <dbReference type="Proteomes" id="UP001203297"/>
    </source>
</evidence>
<sequence length="76" mass="8990">FFFFLHSCFFLLHCLFVCFVLYLCDLVALHDHDYCHLRLSIVQRYLYVCFLLAHDIHGVFFPLFPFGPAVIMGTIL</sequence>
<keyword evidence="1" id="KW-0472">Membrane</keyword>
<dbReference type="AlphaFoldDB" id="A0AAD4M4P7"/>